<evidence type="ECO:0000256" key="10">
    <source>
        <dbReference type="ARBA" id="ARBA00022676"/>
    </source>
</evidence>
<dbReference type="GO" id="GO:0071555">
    <property type="term" value="P:cell wall organization"/>
    <property type="evidence" value="ECO:0007669"/>
    <property type="project" value="UniProtKB-KW"/>
</dbReference>
<reference evidence="29" key="2">
    <citation type="submission" date="2021-04" db="EMBL/GenBank/DDBJ databases">
        <authorList>
            <person name="Gilroy R."/>
        </authorList>
    </citation>
    <scope>NUCLEOTIDE SEQUENCE</scope>
    <source>
        <strain evidence="29">CHK165-2605</strain>
    </source>
</reference>
<dbReference type="InterPro" id="IPR001264">
    <property type="entry name" value="Glyco_trans_51"/>
</dbReference>
<evidence type="ECO:0000256" key="18">
    <source>
        <dbReference type="ARBA" id="ARBA00023136"/>
    </source>
</evidence>
<evidence type="ECO:0000256" key="14">
    <source>
        <dbReference type="ARBA" id="ARBA00022960"/>
    </source>
</evidence>
<dbReference type="Pfam" id="PF00905">
    <property type="entry name" value="Transpeptidase"/>
    <property type="match status" value="1"/>
</dbReference>
<name>A0A9D2P1S6_9FIRM</name>
<evidence type="ECO:0000256" key="20">
    <source>
        <dbReference type="ARBA" id="ARBA00023268"/>
    </source>
</evidence>
<keyword evidence="15" id="KW-0735">Signal-anchor</keyword>
<protein>
    <recommendedName>
        <fullName evidence="7">Penicillin-binding protein 1A</fullName>
        <ecNumber evidence="23">2.4.99.28</ecNumber>
        <ecNumber evidence="6">3.4.16.4</ecNumber>
    </recommendedName>
</protein>
<feature type="domain" description="Penicillin-binding protein transpeptidase" evidence="27">
    <location>
        <begin position="448"/>
        <end position="690"/>
    </location>
</feature>
<proteinExistence type="inferred from homology"/>
<feature type="domain" description="Glycosyl transferase family 51" evidence="28">
    <location>
        <begin position="83"/>
        <end position="269"/>
    </location>
</feature>
<keyword evidence="19" id="KW-0046">Antibiotic resistance</keyword>
<dbReference type="AlphaFoldDB" id="A0A9D2P1S6"/>
<keyword evidence="12" id="KW-0812">Transmembrane</keyword>
<evidence type="ECO:0000256" key="9">
    <source>
        <dbReference type="ARBA" id="ARBA00022670"/>
    </source>
</evidence>
<dbReference type="InterPro" id="IPR036950">
    <property type="entry name" value="PBP_transglycosylase"/>
</dbReference>
<evidence type="ECO:0000256" key="16">
    <source>
        <dbReference type="ARBA" id="ARBA00022984"/>
    </source>
</evidence>
<comment type="subcellular location">
    <subcellularLocation>
        <location evidence="2">Cell membrane</location>
        <topology evidence="2">Single-pass type II membrane protein</topology>
    </subcellularLocation>
</comment>
<keyword evidence="11" id="KW-0808">Transferase</keyword>
<dbReference type="InterPro" id="IPR023346">
    <property type="entry name" value="Lysozyme-like_dom_sf"/>
</dbReference>
<evidence type="ECO:0000256" key="6">
    <source>
        <dbReference type="ARBA" id="ARBA00012448"/>
    </source>
</evidence>
<comment type="caution">
    <text evidence="29">The sequence shown here is derived from an EMBL/GenBank/DDBJ whole genome shotgun (WGS) entry which is preliminary data.</text>
</comment>
<dbReference type="GO" id="GO:0009252">
    <property type="term" value="P:peptidoglycan biosynthetic process"/>
    <property type="evidence" value="ECO:0007669"/>
    <property type="project" value="UniProtKB-KW"/>
</dbReference>
<dbReference type="Gene3D" id="3.40.710.10">
    <property type="entry name" value="DD-peptidase/beta-lactamase superfamily"/>
    <property type="match status" value="1"/>
</dbReference>
<dbReference type="GO" id="GO:0009002">
    <property type="term" value="F:serine-type D-Ala-D-Ala carboxypeptidase activity"/>
    <property type="evidence" value="ECO:0007669"/>
    <property type="project" value="UniProtKB-EC"/>
</dbReference>
<evidence type="ECO:0000256" key="21">
    <source>
        <dbReference type="ARBA" id="ARBA00023316"/>
    </source>
</evidence>
<organism evidence="29 30">
    <name type="scientific">Candidatus Mediterraneibacter gallistercoris</name>
    <dbReference type="NCBI Taxonomy" id="2838671"/>
    <lineage>
        <taxon>Bacteria</taxon>
        <taxon>Bacillati</taxon>
        <taxon>Bacillota</taxon>
        <taxon>Clostridia</taxon>
        <taxon>Lachnospirales</taxon>
        <taxon>Lachnospiraceae</taxon>
        <taxon>Mediterraneibacter</taxon>
    </lineage>
</organism>
<dbReference type="Gene3D" id="1.10.3810.10">
    <property type="entry name" value="Biosynthetic peptidoglycan transglycosylase-like"/>
    <property type="match status" value="1"/>
</dbReference>
<evidence type="ECO:0000256" key="4">
    <source>
        <dbReference type="ARBA" id="ARBA00007090"/>
    </source>
</evidence>
<dbReference type="EMBL" id="DWWI01000070">
    <property type="protein sequence ID" value="HJC42681.1"/>
    <property type="molecule type" value="Genomic_DNA"/>
</dbReference>
<comment type="similarity">
    <text evidence="4">In the C-terminal section; belongs to the transpeptidase family.</text>
</comment>
<evidence type="ECO:0000256" key="24">
    <source>
        <dbReference type="ARBA" id="ARBA00049902"/>
    </source>
</evidence>
<dbReference type="GO" id="GO:0006508">
    <property type="term" value="P:proteolysis"/>
    <property type="evidence" value="ECO:0007669"/>
    <property type="project" value="UniProtKB-KW"/>
</dbReference>
<comment type="catalytic activity">
    <reaction evidence="24">
        <text>[GlcNAc-(1-&gt;4)-Mur2Ac(oyl-L-Ala-gamma-D-Glu-L-Lys-D-Ala-D-Ala)](n)-di-trans,octa-cis-undecaprenyl diphosphate + beta-D-GlcNAc-(1-&gt;4)-Mur2Ac(oyl-L-Ala-gamma-D-Glu-L-Lys-D-Ala-D-Ala)-di-trans,octa-cis-undecaprenyl diphosphate = [GlcNAc-(1-&gt;4)-Mur2Ac(oyl-L-Ala-gamma-D-Glu-L-Lys-D-Ala-D-Ala)](n+1)-di-trans,octa-cis-undecaprenyl diphosphate + di-trans,octa-cis-undecaprenyl diphosphate + H(+)</text>
        <dbReference type="Rhea" id="RHEA:23708"/>
        <dbReference type="Rhea" id="RHEA-COMP:9602"/>
        <dbReference type="Rhea" id="RHEA-COMP:9603"/>
        <dbReference type="ChEBI" id="CHEBI:15378"/>
        <dbReference type="ChEBI" id="CHEBI:58405"/>
        <dbReference type="ChEBI" id="CHEBI:60033"/>
        <dbReference type="ChEBI" id="CHEBI:78435"/>
        <dbReference type="EC" id="2.4.99.28"/>
    </reaction>
</comment>
<evidence type="ECO:0000256" key="7">
    <source>
        <dbReference type="ARBA" id="ARBA00018638"/>
    </source>
</evidence>
<accession>A0A9D2P1S6</accession>
<evidence type="ECO:0000256" key="8">
    <source>
        <dbReference type="ARBA" id="ARBA00022645"/>
    </source>
</evidence>
<evidence type="ECO:0000256" key="12">
    <source>
        <dbReference type="ARBA" id="ARBA00022692"/>
    </source>
</evidence>
<dbReference type="EC" id="3.4.16.4" evidence="6"/>
<comment type="pathway">
    <text evidence="3">Cell wall biogenesis; peptidoglycan biosynthesis.</text>
</comment>
<comment type="similarity">
    <text evidence="5">In the N-terminal section; belongs to the glycosyltransferase 51 family.</text>
</comment>
<reference evidence="29" key="1">
    <citation type="journal article" date="2021" name="PeerJ">
        <title>Extensive microbial diversity within the chicken gut microbiome revealed by metagenomics and culture.</title>
        <authorList>
            <person name="Gilroy R."/>
            <person name="Ravi A."/>
            <person name="Getino M."/>
            <person name="Pursley I."/>
            <person name="Horton D.L."/>
            <person name="Alikhan N.F."/>
            <person name="Baker D."/>
            <person name="Gharbi K."/>
            <person name="Hall N."/>
            <person name="Watson M."/>
            <person name="Adriaenssens E.M."/>
            <person name="Foster-Nyarko E."/>
            <person name="Jarju S."/>
            <person name="Secka A."/>
            <person name="Antonio M."/>
            <person name="Oren A."/>
            <person name="Chaudhuri R.R."/>
            <person name="La Ragione R."/>
            <person name="Hildebrand F."/>
            <person name="Pallen M.J."/>
        </authorList>
    </citation>
    <scope>NUCLEOTIDE SEQUENCE</scope>
    <source>
        <strain evidence="29">CHK165-2605</strain>
    </source>
</reference>
<evidence type="ECO:0000256" key="23">
    <source>
        <dbReference type="ARBA" id="ARBA00044770"/>
    </source>
</evidence>
<dbReference type="GO" id="GO:0008955">
    <property type="term" value="F:peptidoglycan glycosyltransferase activity"/>
    <property type="evidence" value="ECO:0007669"/>
    <property type="project" value="UniProtKB-EC"/>
</dbReference>
<keyword evidence="9" id="KW-0645">Protease</keyword>
<dbReference type="GO" id="GO:0008658">
    <property type="term" value="F:penicillin binding"/>
    <property type="evidence" value="ECO:0007669"/>
    <property type="project" value="InterPro"/>
</dbReference>
<keyword evidence="10" id="KW-0328">Glycosyltransferase</keyword>
<dbReference type="Pfam" id="PF00912">
    <property type="entry name" value="Transgly"/>
    <property type="match status" value="1"/>
</dbReference>
<dbReference type="SUPFAM" id="SSF56601">
    <property type="entry name" value="beta-lactamase/transpeptidase-like"/>
    <property type="match status" value="1"/>
</dbReference>
<evidence type="ECO:0000256" key="5">
    <source>
        <dbReference type="ARBA" id="ARBA00007739"/>
    </source>
</evidence>
<feature type="region of interest" description="Disordered" evidence="26">
    <location>
        <begin position="1"/>
        <end position="20"/>
    </location>
</feature>
<comment type="function">
    <text evidence="1">Cell wall formation. Synthesis of cross-linked peptidoglycan from the lipid intermediates. The enzyme has a penicillin-insensitive transglycosylase N-terminal domain (formation of linear glycan strands) and a penicillin-sensitive transpeptidase C-terminal domain (cross-linking of the peptide subunits).</text>
</comment>
<evidence type="ECO:0000256" key="13">
    <source>
        <dbReference type="ARBA" id="ARBA00022801"/>
    </source>
</evidence>
<dbReference type="GO" id="GO:0046677">
    <property type="term" value="P:response to antibiotic"/>
    <property type="evidence" value="ECO:0007669"/>
    <property type="project" value="UniProtKB-KW"/>
</dbReference>
<feature type="region of interest" description="Disordered" evidence="26">
    <location>
        <begin position="759"/>
        <end position="887"/>
    </location>
</feature>
<evidence type="ECO:0000256" key="1">
    <source>
        <dbReference type="ARBA" id="ARBA00002624"/>
    </source>
</evidence>
<evidence type="ECO:0000256" key="26">
    <source>
        <dbReference type="SAM" id="MobiDB-lite"/>
    </source>
</evidence>
<dbReference type="InterPro" id="IPR050396">
    <property type="entry name" value="Glycosyltr_51/Transpeptidase"/>
</dbReference>
<dbReference type="GO" id="GO:0008360">
    <property type="term" value="P:regulation of cell shape"/>
    <property type="evidence" value="ECO:0007669"/>
    <property type="project" value="UniProtKB-KW"/>
</dbReference>
<keyword evidence="13" id="KW-0378">Hydrolase</keyword>
<dbReference type="InterPro" id="IPR012338">
    <property type="entry name" value="Beta-lactam/transpept-like"/>
</dbReference>
<sequence length="887" mass="95610">MNYGKRNLSRRKKSISSKKRMKKKRVGVRFFKALIICILLLGIICVIGGAVFAKKIIDNTPAVSADDILPQGYTTNITDQSGTVMETLKDSDSNRIYKTYEEITANSEYLPHAFVAIEDERFYEHNGIDLQGIIRAGIVGIANGFDFTEGASTLTQQLIKNNVFPDFVNENTLFDKVERKLQEQYLALQIEKEMSKKQILEAYMNTINLGQGCLGVETAAMRYFNKSAADLTLSECAVIAAITQNPTTYDPVTNPDKNASRREIVLGNMLEQGYIDQSEYDEAMADQVYDRILETAAVTEDTTPYSYFTDALIEDVVQDLIDEKGYSETQAYNLLYSGGLTIRSTQDASIQKICDDVISDEDYYPAKEYGLDFALTIHRADGSAENYSKENLGTYIRENHDDSNPLVFSSKEEAEQMIEEYKSTLGIDEEAGDTVDQNYTITLQPQVSFVVMDQYTGQVKAIVGGRGEKSGNRTFNRATDDPQQPGSCFKILSTYAPGLNEGKITLADTVVDEPYKYESGQEVHNSYKGYKGATTVRNAIRDSINTIAVRTLTEDVGPKTGYEYLEKFGFTTLTDADITQAMALGGITNGVYNIELTAAFASIANSGTYTEPILYTEILDHDGNVLIDNTTPSTHEAIKDSTAYLLTSAMEDVVSSGTGYGAGLSNMTTAGKTGSTDDYADRWFVGFTPYYTAGIWGGYDDNKSMEGYGSWHLSIWHAIMERIHQDLEDKDFEMPSSVVQKTVCTRTGLLAVSGCPSRTDYFDKDTAPTESCSGHGGWRYSDNDYSSGTDTNTGDTDDNNTGGGNTSDNTSGGNTGGDTSGGNTGGGNTGGGNTGGDTSGGNTSGGNTGGNTGGGNTGGGDAGGSTGGDTGGGNTGGGDAGGDTTTE</sequence>
<evidence type="ECO:0000256" key="19">
    <source>
        <dbReference type="ARBA" id="ARBA00023251"/>
    </source>
</evidence>
<dbReference type="PANTHER" id="PTHR32282">
    <property type="entry name" value="BINDING PROTEIN TRANSPEPTIDASE, PUTATIVE-RELATED"/>
    <property type="match status" value="1"/>
</dbReference>
<feature type="compositionally biased region" description="Gly residues" evidence="26">
    <location>
        <begin position="813"/>
        <end position="881"/>
    </location>
</feature>
<keyword evidence="20" id="KW-0511">Multifunctional enzyme</keyword>
<evidence type="ECO:0000259" key="27">
    <source>
        <dbReference type="Pfam" id="PF00905"/>
    </source>
</evidence>
<evidence type="ECO:0000256" key="3">
    <source>
        <dbReference type="ARBA" id="ARBA00004752"/>
    </source>
</evidence>
<feature type="compositionally biased region" description="Basic residues" evidence="26">
    <location>
        <begin position="7"/>
        <end position="20"/>
    </location>
</feature>
<dbReference type="FunFam" id="1.10.3810.10:FF:000001">
    <property type="entry name" value="Penicillin-binding protein 1A"/>
    <property type="match status" value="1"/>
</dbReference>
<evidence type="ECO:0000256" key="25">
    <source>
        <dbReference type="ARBA" id="ARBA00060592"/>
    </source>
</evidence>
<keyword evidence="18" id="KW-0472">Membrane</keyword>
<evidence type="ECO:0000256" key="17">
    <source>
        <dbReference type="ARBA" id="ARBA00022989"/>
    </source>
</evidence>
<evidence type="ECO:0000256" key="15">
    <source>
        <dbReference type="ARBA" id="ARBA00022968"/>
    </source>
</evidence>
<evidence type="ECO:0000313" key="30">
    <source>
        <dbReference type="Proteomes" id="UP000823895"/>
    </source>
</evidence>
<evidence type="ECO:0000256" key="2">
    <source>
        <dbReference type="ARBA" id="ARBA00004401"/>
    </source>
</evidence>
<evidence type="ECO:0000313" key="29">
    <source>
        <dbReference type="EMBL" id="HJC42681.1"/>
    </source>
</evidence>
<dbReference type="EC" id="2.4.99.28" evidence="23"/>
<dbReference type="InterPro" id="IPR001460">
    <property type="entry name" value="PCN-bd_Tpept"/>
</dbReference>
<dbReference type="PANTHER" id="PTHR32282:SF33">
    <property type="entry name" value="PEPTIDOGLYCAN GLYCOSYLTRANSFERASE"/>
    <property type="match status" value="1"/>
</dbReference>
<dbReference type="Proteomes" id="UP000823895">
    <property type="component" value="Unassembled WGS sequence"/>
</dbReference>
<dbReference type="GO" id="GO:0005886">
    <property type="term" value="C:plasma membrane"/>
    <property type="evidence" value="ECO:0007669"/>
    <property type="project" value="UniProtKB-SubCell"/>
</dbReference>
<keyword evidence="21" id="KW-0961">Cell wall biogenesis/degradation</keyword>
<comment type="catalytic activity">
    <reaction evidence="22">
        <text>Preferential cleavage: (Ac)2-L-Lys-D-Ala-|-D-Ala. Also transpeptidation of peptidyl-alanyl moieties that are N-acyl substituents of D-alanine.</text>
        <dbReference type="EC" id="3.4.16.4"/>
    </reaction>
</comment>
<evidence type="ECO:0000256" key="11">
    <source>
        <dbReference type="ARBA" id="ARBA00022679"/>
    </source>
</evidence>
<keyword evidence="16" id="KW-0573">Peptidoglycan synthesis</keyword>
<comment type="pathway">
    <text evidence="25">Glycan biosynthesis.</text>
</comment>
<keyword evidence="14" id="KW-0133">Cell shape</keyword>
<keyword evidence="8" id="KW-0121">Carboxypeptidase</keyword>
<evidence type="ECO:0000256" key="22">
    <source>
        <dbReference type="ARBA" id="ARBA00034000"/>
    </source>
</evidence>
<evidence type="ECO:0000259" key="28">
    <source>
        <dbReference type="Pfam" id="PF00912"/>
    </source>
</evidence>
<gene>
    <name evidence="29" type="ORF">H9756_03210</name>
</gene>
<keyword evidence="17" id="KW-1133">Transmembrane helix</keyword>
<dbReference type="SUPFAM" id="SSF53955">
    <property type="entry name" value="Lysozyme-like"/>
    <property type="match status" value="1"/>
</dbReference>